<name>A0A022VWH4_TRIRU</name>
<proteinExistence type="inferred from homology"/>
<dbReference type="GO" id="GO:0003735">
    <property type="term" value="F:structural constituent of ribosome"/>
    <property type="evidence" value="ECO:0007669"/>
    <property type="project" value="InterPro"/>
</dbReference>
<keyword evidence="4 6" id="KW-0689">Ribosomal protein</keyword>
<sequence length="56" mass="6647">MTHESVFYSRPRNYGKGSRQCRACAHQAGIIRKYGLMICRQCFREKSKDIGFIKYR</sequence>
<dbReference type="GO" id="GO:0002181">
    <property type="term" value="P:cytoplasmic translation"/>
    <property type="evidence" value="ECO:0007669"/>
    <property type="project" value="TreeGrafter"/>
</dbReference>
<evidence type="ECO:0000256" key="1">
    <source>
        <dbReference type="ARBA" id="ARBA00001947"/>
    </source>
</evidence>
<evidence type="ECO:0000313" key="6">
    <source>
        <dbReference type="EMBL" id="EZF50284.1"/>
    </source>
</evidence>
<dbReference type="InterPro" id="IPR043140">
    <property type="entry name" value="Ribosomal_uS14_sf"/>
</dbReference>
<evidence type="ECO:0000256" key="4">
    <source>
        <dbReference type="ARBA" id="ARBA00022980"/>
    </source>
</evidence>
<evidence type="ECO:0000256" key="5">
    <source>
        <dbReference type="ARBA" id="ARBA00023274"/>
    </source>
</evidence>
<dbReference type="HOGENOM" id="CLU_177289_1_1_1"/>
<gene>
    <name evidence="6" type="ORF">H103_06383</name>
</gene>
<protein>
    <submittedName>
        <fullName evidence="6">40S ribosomal protein S29</fullName>
    </submittedName>
</protein>
<evidence type="ECO:0000256" key="2">
    <source>
        <dbReference type="ARBA" id="ARBA00009083"/>
    </source>
</evidence>
<dbReference type="Pfam" id="PF00253">
    <property type="entry name" value="Ribosomal_S14"/>
    <property type="match status" value="1"/>
</dbReference>
<reference evidence="6" key="1">
    <citation type="submission" date="2014-02" db="EMBL/GenBank/DDBJ databases">
        <title>The Genome Sequence of Trichophyton rubrum (morphotype fischeri) CBS 288.86.</title>
        <authorList>
            <consortium name="The Broad Institute Genomics Platform"/>
            <person name="Cuomo C.A."/>
            <person name="White T.C."/>
            <person name="Graser Y."/>
            <person name="Martinez-Rossi N."/>
            <person name="Heitman J."/>
            <person name="Young S.K."/>
            <person name="Zeng Q."/>
            <person name="Gargeya S."/>
            <person name="Abouelleil A."/>
            <person name="Alvarado L."/>
            <person name="Chapman S.B."/>
            <person name="Gainer-Dewar J."/>
            <person name="Goldberg J."/>
            <person name="Griggs A."/>
            <person name="Gujja S."/>
            <person name="Hansen M."/>
            <person name="Howarth C."/>
            <person name="Imamovic A."/>
            <person name="Larimer J."/>
            <person name="Martinez D."/>
            <person name="Murphy C."/>
            <person name="Pearson M.D."/>
            <person name="Persinoti G."/>
            <person name="Poon T."/>
            <person name="Priest M."/>
            <person name="Roberts A.D."/>
            <person name="Saif S."/>
            <person name="Shea T.D."/>
            <person name="Sykes S.N."/>
            <person name="Wortman J."/>
            <person name="Nusbaum C."/>
            <person name="Birren B."/>
        </authorList>
    </citation>
    <scope>NUCLEOTIDE SEQUENCE [LARGE SCALE GENOMIC DNA]</scope>
    <source>
        <strain evidence="6">CBS 288.86</strain>
    </source>
</reference>
<dbReference type="InterPro" id="IPR018271">
    <property type="entry name" value="Ribosomal_uS14_CS"/>
</dbReference>
<dbReference type="PANTHER" id="PTHR12010:SF2">
    <property type="entry name" value="40S RIBOSOMAL PROTEIN S29"/>
    <property type="match status" value="1"/>
</dbReference>
<dbReference type="PROSITE" id="PS00527">
    <property type="entry name" value="RIBOSOMAL_S14"/>
    <property type="match status" value="1"/>
</dbReference>
<keyword evidence="3" id="KW-0862">Zinc</keyword>
<organism evidence="6">
    <name type="scientific">Trichophyton rubrum CBS 288.86</name>
    <dbReference type="NCBI Taxonomy" id="1215330"/>
    <lineage>
        <taxon>Eukaryota</taxon>
        <taxon>Fungi</taxon>
        <taxon>Dikarya</taxon>
        <taxon>Ascomycota</taxon>
        <taxon>Pezizomycotina</taxon>
        <taxon>Eurotiomycetes</taxon>
        <taxon>Eurotiomycetidae</taxon>
        <taxon>Onygenales</taxon>
        <taxon>Arthrodermataceae</taxon>
        <taxon>Trichophyton</taxon>
    </lineage>
</organism>
<dbReference type="Gene3D" id="4.10.830.10">
    <property type="entry name" value="30s Ribosomal Protein S14, Chain N"/>
    <property type="match status" value="1"/>
</dbReference>
<comment type="similarity">
    <text evidence="2">Belongs to the universal ribosomal protein uS14 family.</text>
</comment>
<dbReference type="GO" id="GO:0008270">
    <property type="term" value="F:zinc ion binding"/>
    <property type="evidence" value="ECO:0007669"/>
    <property type="project" value="InterPro"/>
</dbReference>
<keyword evidence="5" id="KW-0687">Ribonucleoprotein</keyword>
<dbReference type="EMBL" id="KK207889">
    <property type="protein sequence ID" value="EZF50284.1"/>
    <property type="molecule type" value="Genomic_DNA"/>
</dbReference>
<dbReference type="GO" id="GO:0022627">
    <property type="term" value="C:cytosolic small ribosomal subunit"/>
    <property type="evidence" value="ECO:0007669"/>
    <property type="project" value="TreeGrafter"/>
</dbReference>
<dbReference type="Proteomes" id="UP000023758">
    <property type="component" value="Unassembled WGS sequence"/>
</dbReference>
<dbReference type="OrthoDB" id="10252683at2759"/>
<accession>A0A022VWH4</accession>
<dbReference type="PANTHER" id="PTHR12010">
    <property type="entry name" value="40S RIBOSOMAL PROTEIN S29"/>
    <property type="match status" value="1"/>
</dbReference>
<dbReference type="InterPro" id="IPR001209">
    <property type="entry name" value="Ribosomal_uS14"/>
</dbReference>
<dbReference type="InterPro" id="IPR039744">
    <property type="entry name" value="RIbosomal_uS14_euk_arc"/>
</dbReference>
<dbReference type="FunFam" id="4.10.830.10:FF:000002">
    <property type="entry name" value="40S ribosomal protein S29"/>
    <property type="match status" value="1"/>
</dbReference>
<dbReference type="AlphaFoldDB" id="A0A022VWH4"/>
<evidence type="ECO:0000256" key="3">
    <source>
        <dbReference type="ARBA" id="ARBA00022833"/>
    </source>
</evidence>
<comment type="cofactor">
    <cofactor evidence="1">
        <name>Zn(2+)</name>
        <dbReference type="ChEBI" id="CHEBI:29105"/>
    </cofactor>
</comment>
<dbReference type="NCBIfam" id="NF004424">
    <property type="entry name" value="PRK05766.1"/>
    <property type="match status" value="1"/>
</dbReference>